<protein>
    <submittedName>
        <fullName evidence="1">Uncharacterized protein</fullName>
    </submittedName>
</protein>
<gene>
    <name evidence="1" type="ORF">CISIN_1g035447mg</name>
</gene>
<dbReference type="EMBL" id="KK784888">
    <property type="protein sequence ID" value="KDO71753.1"/>
    <property type="molecule type" value="Genomic_DNA"/>
</dbReference>
<organism evidence="1 2">
    <name type="scientific">Citrus sinensis</name>
    <name type="common">Sweet orange</name>
    <name type="synonym">Citrus aurantium var. sinensis</name>
    <dbReference type="NCBI Taxonomy" id="2711"/>
    <lineage>
        <taxon>Eukaryota</taxon>
        <taxon>Viridiplantae</taxon>
        <taxon>Streptophyta</taxon>
        <taxon>Embryophyta</taxon>
        <taxon>Tracheophyta</taxon>
        <taxon>Spermatophyta</taxon>
        <taxon>Magnoliopsida</taxon>
        <taxon>eudicotyledons</taxon>
        <taxon>Gunneridae</taxon>
        <taxon>Pentapetalae</taxon>
        <taxon>rosids</taxon>
        <taxon>malvids</taxon>
        <taxon>Sapindales</taxon>
        <taxon>Rutaceae</taxon>
        <taxon>Aurantioideae</taxon>
        <taxon>Citrus</taxon>
    </lineage>
</organism>
<name>A0A067FWQ1_CITSI</name>
<keyword evidence="2" id="KW-1185">Reference proteome</keyword>
<accession>A0A067FWQ1</accession>
<sequence>MIAVNGEGNRAMQNNYGFVSFFEEVVHWKHWIKAKDERACSTRDVSSKKN</sequence>
<dbReference type="Proteomes" id="UP000027120">
    <property type="component" value="Unassembled WGS sequence"/>
</dbReference>
<evidence type="ECO:0000313" key="1">
    <source>
        <dbReference type="EMBL" id="KDO71753.1"/>
    </source>
</evidence>
<proteinExistence type="predicted"/>
<dbReference type="AlphaFoldDB" id="A0A067FWQ1"/>
<evidence type="ECO:0000313" key="2">
    <source>
        <dbReference type="Proteomes" id="UP000027120"/>
    </source>
</evidence>
<reference evidence="1 2" key="1">
    <citation type="submission" date="2014-04" db="EMBL/GenBank/DDBJ databases">
        <authorList>
            <consortium name="International Citrus Genome Consortium"/>
            <person name="Gmitter F."/>
            <person name="Chen C."/>
            <person name="Farmerie W."/>
            <person name="Harkins T."/>
            <person name="Desany B."/>
            <person name="Mohiuddin M."/>
            <person name="Kodira C."/>
            <person name="Borodovsky M."/>
            <person name="Lomsadze A."/>
            <person name="Burns P."/>
            <person name="Jenkins J."/>
            <person name="Prochnik S."/>
            <person name="Shu S."/>
            <person name="Chapman J."/>
            <person name="Pitluck S."/>
            <person name="Schmutz J."/>
            <person name="Rokhsar D."/>
        </authorList>
    </citation>
    <scope>NUCLEOTIDE SEQUENCE</scope>
</reference>